<feature type="non-terminal residue" evidence="2">
    <location>
        <position position="1"/>
    </location>
</feature>
<feature type="region of interest" description="Disordered" evidence="1">
    <location>
        <begin position="1"/>
        <end position="40"/>
    </location>
</feature>
<evidence type="ECO:0000313" key="3">
    <source>
        <dbReference type="Proteomes" id="UP001311232"/>
    </source>
</evidence>
<protein>
    <submittedName>
        <fullName evidence="2">Uncharacterized protein</fullName>
    </submittedName>
</protein>
<comment type="caution">
    <text evidence="2">The sequence shown here is derived from an EMBL/GenBank/DDBJ whole genome shotgun (WGS) entry which is preliminary data.</text>
</comment>
<evidence type="ECO:0000313" key="2">
    <source>
        <dbReference type="EMBL" id="KAK5617009.1"/>
    </source>
</evidence>
<sequence length="60" mass="6064">CSSTSPGRRPGDGPGHAGGTMSLGWPGNALGPPEELEDVSGERDVWVSLLSLVPLRPGPG</sequence>
<gene>
    <name evidence="2" type="ORF">CRENBAI_016487</name>
</gene>
<evidence type="ECO:0000256" key="1">
    <source>
        <dbReference type="SAM" id="MobiDB-lite"/>
    </source>
</evidence>
<name>A0AAV9S6P5_9TELE</name>
<keyword evidence="3" id="KW-1185">Reference proteome</keyword>
<organism evidence="2 3">
    <name type="scientific">Crenichthys baileyi</name>
    <name type="common">White River springfish</name>
    <dbReference type="NCBI Taxonomy" id="28760"/>
    <lineage>
        <taxon>Eukaryota</taxon>
        <taxon>Metazoa</taxon>
        <taxon>Chordata</taxon>
        <taxon>Craniata</taxon>
        <taxon>Vertebrata</taxon>
        <taxon>Euteleostomi</taxon>
        <taxon>Actinopterygii</taxon>
        <taxon>Neopterygii</taxon>
        <taxon>Teleostei</taxon>
        <taxon>Neoteleostei</taxon>
        <taxon>Acanthomorphata</taxon>
        <taxon>Ovalentaria</taxon>
        <taxon>Atherinomorphae</taxon>
        <taxon>Cyprinodontiformes</taxon>
        <taxon>Goodeidae</taxon>
        <taxon>Crenichthys</taxon>
    </lineage>
</organism>
<reference evidence="2 3" key="1">
    <citation type="submission" date="2021-06" db="EMBL/GenBank/DDBJ databases">
        <authorList>
            <person name="Palmer J.M."/>
        </authorList>
    </citation>
    <scope>NUCLEOTIDE SEQUENCE [LARGE SCALE GENOMIC DNA]</scope>
    <source>
        <strain evidence="2 3">MEX-2019</strain>
        <tissue evidence="2">Muscle</tissue>
    </source>
</reference>
<proteinExistence type="predicted"/>
<dbReference type="Proteomes" id="UP001311232">
    <property type="component" value="Unassembled WGS sequence"/>
</dbReference>
<dbReference type="AlphaFoldDB" id="A0AAV9S6P5"/>
<accession>A0AAV9S6P5</accession>
<dbReference type="EMBL" id="JAHHUM010000866">
    <property type="protein sequence ID" value="KAK5617009.1"/>
    <property type="molecule type" value="Genomic_DNA"/>
</dbReference>